<dbReference type="OrthoDB" id="9814020at2"/>
<protein>
    <submittedName>
        <fullName evidence="10">Uncharacterized protein</fullName>
    </submittedName>
</protein>
<accession>A0A4S2DLH6</accession>
<dbReference type="AlphaFoldDB" id="A0A4S2DLH6"/>
<dbReference type="PANTHER" id="PTHR30574:SF1">
    <property type="entry name" value="SULPHUR TRANSPORT DOMAIN-CONTAINING PROTEIN"/>
    <property type="match status" value="1"/>
</dbReference>
<evidence type="ECO:0000313" key="11">
    <source>
        <dbReference type="Proteomes" id="UP000306888"/>
    </source>
</evidence>
<keyword evidence="3" id="KW-1003">Cell membrane</keyword>
<evidence type="ECO:0000256" key="2">
    <source>
        <dbReference type="ARBA" id="ARBA00022448"/>
    </source>
</evidence>
<evidence type="ECO:0000313" key="10">
    <source>
        <dbReference type="EMBL" id="TGY41863.1"/>
    </source>
</evidence>
<dbReference type="GO" id="GO:0005886">
    <property type="term" value="C:plasma membrane"/>
    <property type="evidence" value="ECO:0007669"/>
    <property type="project" value="UniProtKB-SubCell"/>
</dbReference>
<sequence>MKNKKWLIGALILGFSFFISVFLVKPIGVSTQFSVLSGIIHSSLDKDVIKEDPTREGGYISSNAYYDKSEGKLAKSIKNPLNYDFIFVLAIPLGGYLGYKLLKKKNLIEASDFEDVETQSCSIDENKSTSTCSIEEKCFIKKYGPSFFGGAILLFGARLADGCTSGHMMSGMMQGSVSGYIFALSVFATAIPTAIILNKRRTNKRRA</sequence>
<evidence type="ECO:0000256" key="6">
    <source>
        <dbReference type="ARBA" id="ARBA00022989"/>
    </source>
</evidence>
<keyword evidence="6 9" id="KW-1133">Transmembrane helix</keyword>
<keyword evidence="7 9" id="KW-0472">Membrane</keyword>
<evidence type="ECO:0000256" key="4">
    <source>
        <dbReference type="ARBA" id="ARBA00022519"/>
    </source>
</evidence>
<dbReference type="Pfam" id="PF04143">
    <property type="entry name" value="Sulf_transp"/>
    <property type="match status" value="1"/>
</dbReference>
<evidence type="ECO:0000256" key="3">
    <source>
        <dbReference type="ARBA" id="ARBA00022475"/>
    </source>
</evidence>
<gene>
    <name evidence="10" type="ORF">E5347_11140</name>
</gene>
<evidence type="ECO:0000256" key="7">
    <source>
        <dbReference type="ARBA" id="ARBA00023136"/>
    </source>
</evidence>
<evidence type="ECO:0000256" key="9">
    <source>
        <dbReference type="SAM" id="Phobius"/>
    </source>
</evidence>
<dbReference type="Proteomes" id="UP000306888">
    <property type="component" value="Unassembled WGS sequence"/>
</dbReference>
<proteinExistence type="inferred from homology"/>
<keyword evidence="11" id="KW-1185">Reference proteome</keyword>
<comment type="subcellular location">
    <subcellularLocation>
        <location evidence="1">Cell inner membrane</location>
        <topology evidence="1">Multi-pass membrane protein</topology>
    </subcellularLocation>
</comment>
<reference evidence="10 11" key="1">
    <citation type="submission" date="2019-04" db="EMBL/GenBank/DDBJ databases">
        <title>Microbes associate with the intestines of laboratory mice.</title>
        <authorList>
            <person name="Navarre W."/>
            <person name="Wong E."/>
            <person name="Huang K."/>
            <person name="Tropini C."/>
            <person name="Ng K."/>
            <person name="Yu B."/>
        </authorList>
    </citation>
    <scope>NUCLEOTIDE SEQUENCE [LARGE SCALE GENOMIC DNA]</scope>
    <source>
        <strain evidence="10 11">NM50_B9-20</strain>
    </source>
</reference>
<evidence type="ECO:0000256" key="5">
    <source>
        <dbReference type="ARBA" id="ARBA00022692"/>
    </source>
</evidence>
<name>A0A4S2DLH6_9CLOT</name>
<comment type="caution">
    <text evidence="10">The sequence shown here is derived from an EMBL/GenBank/DDBJ whole genome shotgun (WGS) entry which is preliminary data.</text>
</comment>
<comment type="similarity">
    <text evidence="8">Belongs to the TsuA/YedE (TC 9.B.102) family.</text>
</comment>
<feature type="transmembrane region" description="Helical" evidence="9">
    <location>
        <begin position="81"/>
        <end position="99"/>
    </location>
</feature>
<organism evidence="10 11">
    <name type="scientific">Clostridium sartagoforme</name>
    <dbReference type="NCBI Taxonomy" id="84031"/>
    <lineage>
        <taxon>Bacteria</taxon>
        <taxon>Bacillati</taxon>
        <taxon>Bacillota</taxon>
        <taxon>Clostridia</taxon>
        <taxon>Eubacteriales</taxon>
        <taxon>Clostridiaceae</taxon>
        <taxon>Clostridium</taxon>
    </lineage>
</organism>
<feature type="transmembrane region" description="Helical" evidence="9">
    <location>
        <begin position="177"/>
        <end position="197"/>
    </location>
</feature>
<dbReference type="InterPro" id="IPR007272">
    <property type="entry name" value="Sulf_transp_TsuA/YedE"/>
</dbReference>
<keyword evidence="4" id="KW-0997">Cell inner membrane</keyword>
<keyword evidence="5 9" id="KW-0812">Transmembrane</keyword>
<keyword evidence="2" id="KW-0813">Transport</keyword>
<dbReference type="EMBL" id="SRYR01000005">
    <property type="protein sequence ID" value="TGY41863.1"/>
    <property type="molecule type" value="Genomic_DNA"/>
</dbReference>
<dbReference type="RefSeq" id="WP_136007306.1">
    <property type="nucleotide sequence ID" value="NZ_SRYR01000005.1"/>
</dbReference>
<evidence type="ECO:0000256" key="1">
    <source>
        <dbReference type="ARBA" id="ARBA00004429"/>
    </source>
</evidence>
<evidence type="ECO:0000256" key="8">
    <source>
        <dbReference type="ARBA" id="ARBA00035655"/>
    </source>
</evidence>
<feature type="transmembrane region" description="Helical" evidence="9">
    <location>
        <begin position="6"/>
        <end position="24"/>
    </location>
</feature>
<dbReference type="PANTHER" id="PTHR30574">
    <property type="entry name" value="INNER MEMBRANE PROTEIN YEDE"/>
    <property type="match status" value="1"/>
</dbReference>